<reference evidence="1" key="1">
    <citation type="submission" date="2019-08" db="EMBL/GenBank/DDBJ databases">
        <authorList>
            <person name="Kucharzyk K."/>
            <person name="Murdoch R.W."/>
            <person name="Higgins S."/>
            <person name="Loffler F."/>
        </authorList>
    </citation>
    <scope>NUCLEOTIDE SEQUENCE</scope>
</reference>
<comment type="caution">
    <text evidence="1">The sequence shown here is derived from an EMBL/GenBank/DDBJ whole genome shotgun (WGS) entry which is preliminary data.</text>
</comment>
<dbReference type="EMBL" id="VSSQ01089225">
    <property type="protein sequence ID" value="MPN35562.1"/>
    <property type="molecule type" value="Genomic_DNA"/>
</dbReference>
<dbReference type="AlphaFoldDB" id="A0A645HB19"/>
<keyword evidence="1" id="KW-0547">Nucleotide-binding</keyword>
<keyword evidence="1" id="KW-0067">ATP-binding</keyword>
<gene>
    <name evidence="1" type="primary">drrA_38</name>
    <name evidence="1" type="ORF">SDC9_183060</name>
</gene>
<dbReference type="PANTHER" id="PTHR43582">
    <property type="entry name" value="LINEARMYCIN RESISTANCE ATP-BINDING PROTEIN LNRL"/>
    <property type="match status" value="1"/>
</dbReference>
<dbReference type="InterPro" id="IPR027417">
    <property type="entry name" value="P-loop_NTPase"/>
</dbReference>
<organism evidence="1">
    <name type="scientific">bioreactor metagenome</name>
    <dbReference type="NCBI Taxonomy" id="1076179"/>
    <lineage>
        <taxon>unclassified sequences</taxon>
        <taxon>metagenomes</taxon>
        <taxon>ecological metagenomes</taxon>
    </lineage>
</organism>
<dbReference type="GO" id="GO:0005524">
    <property type="term" value="F:ATP binding"/>
    <property type="evidence" value="ECO:0007669"/>
    <property type="project" value="UniProtKB-KW"/>
</dbReference>
<name>A0A645HB19_9ZZZZ</name>
<dbReference type="PANTHER" id="PTHR43582:SF2">
    <property type="entry name" value="LINEARMYCIN RESISTANCE ATP-BINDING PROTEIN LNRL"/>
    <property type="match status" value="1"/>
</dbReference>
<accession>A0A645HB19</accession>
<sequence>MTVFLTTHYMEEASESDYVIVIDHGQVAAKGTPGKLKTHYASDTLRLHAADEAALCHWMKEQNLDYASSLGAFVIKLRSTAEALPILDQCRSLISSFEVLQGSMDDVFLKITGKELRE</sequence>
<keyword evidence="1" id="KW-0378">Hydrolase</keyword>
<dbReference type="SUPFAM" id="SSF52540">
    <property type="entry name" value="P-loop containing nucleoside triphosphate hydrolases"/>
    <property type="match status" value="1"/>
</dbReference>
<dbReference type="EC" id="3.6.3.-" evidence="1"/>
<dbReference type="Gene3D" id="3.40.50.300">
    <property type="entry name" value="P-loop containing nucleotide triphosphate hydrolases"/>
    <property type="match status" value="1"/>
</dbReference>
<protein>
    <submittedName>
        <fullName evidence="1">Daunorubicin/doxorubicin resistance ATP-binding protein DrrA</fullName>
        <ecNumber evidence="1">3.6.3.-</ecNumber>
    </submittedName>
</protein>
<proteinExistence type="predicted"/>
<dbReference type="GO" id="GO:0016787">
    <property type="term" value="F:hydrolase activity"/>
    <property type="evidence" value="ECO:0007669"/>
    <property type="project" value="UniProtKB-KW"/>
</dbReference>
<evidence type="ECO:0000313" key="1">
    <source>
        <dbReference type="EMBL" id="MPN35562.1"/>
    </source>
</evidence>